<evidence type="ECO:0000256" key="1">
    <source>
        <dbReference type="SAM" id="MobiDB-lite"/>
    </source>
</evidence>
<sequence>MHPIPELDRAGLRSFALTTATIIALLFGLLLPWLLSLGWPIWPWPLAAVLALWGLTAPRSLRPIYRGWMRFGLIMSRITTPLILGLVFFLLFVPVGAVMRLFRHDPMRRRLQPEAESYREPSQPIAPASFERPY</sequence>
<comment type="caution">
    <text evidence="3">The sequence shown here is derived from an EMBL/GenBank/DDBJ whole genome shotgun (WGS) entry which is preliminary data.</text>
</comment>
<dbReference type="Proteomes" id="UP001138768">
    <property type="component" value="Unassembled WGS sequence"/>
</dbReference>
<keyword evidence="2" id="KW-0472">Membrane</keyword>
<reference evidence="3 4" key="1">
    <citation type="journal article" date="2020" name="Microorganisms">
        <title>Osmotic Adaptation and Compatible Solute Biosynthesis of Phototrophic Bacteria as Revealed from Genome Analyses.</title>
        <authorList>
            <person name="Imhoff J.F."/>
            <person name="Rahn T."/>
            <person name="Kunzel S."/>
            <person name="Keller A."/>
            <person name="Neulinger S.C."/>
        </authorList>
    </citation>
    <scope>NUCLEOTIDE SEQUENCE [LARGE SCALE GENOMIC DNA]</scope>
    <source>
        <strain evidence="3 4">DSM 25653</strain>
    </source>
</reference>
<evidence type="ECO:0000256" key="2">
    <source>
        <dbReference type="SAM" id="Phobius"/>
    </source>
</evidence>
<dbReference type="InterPro" id="IPR045781">
    <property type="entry name" value="SxtJ"/>
</dbReference>
<feature type="transmembrane region" description="Helical" evidence="2">
    <location>
        <begin position="41"/>
        <end position="61"/>
    </location>
</feature>
<keyword evidence="2" id="KW-1133">Transmembrane helix</keyword>
<name>A0A9X1B3L9_9GAMM</name>
<keyword evidence="4" id="KW-1185">Reference proteome</keyword>
<dbReference type="EMBL" id="NRRY01000007">
    <property type="protein sequence ID" value="MBK1618134.1"/>
    <property type="molecule type" value="Genomic_DNA"/>
</dbReference>
<keyword evidence="2" id="KW-0812">Transmembrane</keyword>
<evidence type="ECO:0000313" key="4">
    <source>
        <dbReference type="Proteomes" id="UP001138768"/>
    </source>
</evidence>
<organism evidence="3 4">
    <name type="scientific">Lamprobacter modestohalophilus</name>
    <dbReference type="NCBI Taxonomy" id="1064514"/>
    <lineage>
        <taxon>Bacteria</taxon>
        <taxon>Pseudomonadati</taxon>
        <taxon>Pseudomonadota</taxon>
        <taxon>Gammaproteobacteria</taxon>
        <taxon>Chromatiales</taxon>
        <taxon>Chromatiaceae</taxon>
        <taxon>Lamprobacter</taxon>
    </lineage>
</organism>
<gene>
    <name evidence="3" type="ORF">CKO42_06680</name>
</gene>
<feature type="region of interest" description="Disordered" evidence="1">
    <location>
        <begin position="113"/>
        <end position="134"/>
    </location>
</feature>
<protein>
    <recommendedName>
        <fullName evidence="5">SxtJ</fullName>
    </recommendedName>
</protein>
<accession>A0A9X1B3L9</accession>
<evidence type="ECO:0000313" key="3">
    <source>
        <dbReference type="EMBL" id="MBK1618134.1"/>
    </source>
</evidence>
<evidence type="ECO:0008006" key="5">
    <source>
        <dbReference type="Google" id="ProtNLM"/>
    </source>
</evidence>
<proteinExistence type="predicted"/>
<dbReference type="RefSeq" id="WP_200240910.1">
    <property type="nucleotide sequence ID" value="NZ_NRRY01000007.1"/>
</dbReference>
<dbReference type="AlphaFoldDB" id="A0A9X1B3L9"/>
<feature type="transmembrane region" description="Helical" evidence="2">
    <location>
        <begin position="12"/>
        <end position="35"/>
    </location>
</feature>
<dbReference type="Pfam" id="PF19588">
    <property type="entry name" value="SxtJ"/>
    <property type="match status" value="1"/>
</dbReference>
<feature type="transmembrane region" description="Helical" evidence="2">
    <location>
        <begin position="82"/>
        <end position="102"/>
    </location>
</feature>